<feature type="domain" description="ABC transporter" evidence="5">
    <location>
        <begin position="21"/>
        <end position="260"/>
    </location>
</feature>
<dbReference type="KEGG" id="orz:FNH13_02195"/>
<evidence type="ECO:0000256" key="1">
    <source>
        <dbReference type="ARBA" id="ARBA00022448"/>
    </source>
</evidence>
<dbReference type="InterPro" id="IPR017911">
    <property type="entry name" value="MacB-like_ATP-bd"/>
</dbReference>
<dbReference type="Pfam" id="PF00005">
    <property type="entry name" value="ABC_tran"/>
    <property type="match status" value="1"/>
</dbReference>
<reference evidence="6 7" key="1">
    <citation type="submission" date="2019-07" db="EMBL/GenBank/DDBJ databases">
        <title>complete genome sequencing of Ornithinimicrobium sp. H23M54.</title>
        <authorList>
            <person name="Bae J.-W."/>
            <person name="Lee S.-Y."/>
        </authorList>
    </citation>
    <scope>NUCLEOTIDE SEQUENCE [LARGE SCALE GENOMIC DNA]</scope>
    <source>
        <strain evidence="6 7">H23M54</strain>
    </source>
</reference>
<dbReference type="PANTHER" id="PTHR24220:SF685">
    <property type="entry name" value="ABC TRANSPORTER RELATED"/>
    <property type="match status" value="1"/>
</dbReference>
<keyword evidence="2" id="KW-0547">Nucleotide-binding</keyword>
<protein>
    <submittedName>
        <fullName evidence="6">ABC transporter ATP-binding protein</fullName>
    </submittedName>
</protein>
<evidence type="ECO:0000256" key="3">
    <source>
        <dbReference type="ARBA" id="ARBA00022840"/>
    </source>
</evidence>
<dbReference type="EMBL" id="CP041616">
    <property type="protein sequence ID" value="QDO87289.1"/>
    <property type="molecule type" value="Genomic_DNA"/>
</dbReference>
<dbReference type="Gene3D" id="3.40.50.300">
    <property type="entry name" value="P-loop containing nucleotide triphosphate hydrolases"/>
    <property type="match status" value="1"/>
</dbReference>
<dbReference type="InterPro" id="IPR015854">
    <property type="entry name" value="ABC_transpr_LolD-like"/>
</dbReference>
<evidence type="ECO:0000259" key="5">
    <source>
        <dbReference type="PROSITE" id="PS50893"/>
    </source>
</evidence>
<keyword evidence="3 6" id="KW-0067">ATP-binding</keyword>
<sequence length="348" mass="37820">MTTTDTPLAGVTSRDHGGPDILCEDLVRIYSTEGVEIQALQGLNLRVEPGDVVALVGASGSGKSTLLNILSGLDKPTGGRATVAGVNLGSMSRTQRVRYQRHTVGFVWQQTSRNLMPFLTAAENVALPLLISNARERRERVGELLELLGVADVRDRRPAEMSGGQQQRVAIATAVANNPAVLLADEPTGELDDAMSEIVLDAMREASEQLGVTVLIVTHDPTIADHVRRTVQIRDGRTSTEVLRHTEVDEHGVEHLVAEEYTVIDRAGRMQLPSGYVTELGLRDRVRLELEPDHVGVWPDAERNRPVDPEHHEAGSETTGTGTRDPGDRHTAEDADPNAVFRPAKEDS</sequence>
<dbReference type="OrthoDB" id="9802264at2"/>
<dbReference type="SUPFAM" id="SSF52540">
    <property type="entry name" value="P-loop containing nucleoside triphosphate hydrolases"/>
    <property type="match status" value="1"/>
</dbReference>
<feature type="compositionally biased region" description="Basic and acidic residues" evidence="4">
    <location>
        <begin position="297"/>
        <end position="315"/>
    </location>
</feature>
<dbReference type="Proteomes" id="UP000315395">
    <property type="component" value="Chromosome"/>
</dbReference>
<dbReference type="CDD" id="cd03255">
    <property type="entry name" value="ABC_MJ0796_LolCDE_FtsE"/>
    <property type="match status" value="1"/>
</dbReference>
<organism evidence="6 7">
    <name type="scientific">Ornithinimicrobium ciconiae</name>
    <dbReference type="NCBI Taxonomy" id="2594265"/>
    <lineage>
        <taxon>Bacteria</taxon>
        <taxon>Bacillati</taxon>
        <taxon>Actinomycetota</taxon>
        <taxon>Actinomycetes</taxon>
        <taxon>Micrococcales</taxon>
        <taxon>Ornithinimicrobiaceae</taxon>
        <taxon>Ornithinimicrobium</taxon>
    </lineage>
</organism>
<evidence type="ECO:0000256" key="4">
    <source>
        <dbReference type="SAM" id="MobiDB-lite"/>
    </source>
</evidence>
<name>A0A516G6Z1_9MICO</name>
<dbReference type="GO" id="GO:0016887">
    <property type="term" value="F:ATP hydrolysis activity"/>
    <property type="evidence" value="ECO:0007669"/>
    <property type="project" value="InterPro"/>
</dbReference>
<dbReference type="RefSeq" id="WP_143781947.1">
    <property type="nucleotide sequence ID" value="NZ_CP041616.1"/>
</dbReference>
<dbReference type="PANTHER" id="PTHR24220">
    <property type="entry name" value="IMPORT ATP-BINDING PROTEIN"/>
    <property type="match status" value="1"/>
</dbReference>
<keyword evidence="1" id="KW-0813">Transport</keyword>
<evidence type="ECO:0000313" key="7">
    <source>
        <dbReference type="Proteomes" id="UP000315395"/>
    </source>
</evidence>
<proteinExistence type="predicted"/>
<dbReference type="InterPro" id="IPR027417">
    <property type="entry name" value="P-loop_NTPase"/>
</dbReference>
<dbReference type="InterPro" id="IPR003593">
    <property type="entry name" value="AAA+_ATPase"/>
</dbReference>
<dbReference type="GO" id="GO:0005524">
    <property type="term" value="F:ATP binding"/>
    <property type="evidence" value="ECO:0007669"/>
    <property type="project" value="UniProtKB-KW"/>
</dbReference>
<dbReference type="SMART" id="SM00382">
    <property type="entry name" value="AAA"/>
    <property type="match status" value="1"/>
</dbReference>
<evidence type="ECO:0000313" key="6">
    <source>
        <dbReference type="EMBL" id="QDO87289.1"/>
    </source>
</evidence>
<dbReference type="InterPro" id="IPR017871">
    <property type="entry name" value="ABC_transporter-like_CS"/>
</dbReference>
<gene>
    <name evidence="6" type="ORF">FNH13_02195</name>
</gene>
<dbReference type="GO" id="GO:0005886">
    <property type="term" value="C:plasma membrane"/>
    <property type="evidence" value="ECO:0007669"/>
    <property type="project" value="TreeGrafter"/>
</dbReference>
<dbReference type="PROSITE" id="PS00211">
    <property type="entry name" value="ABC_TRANSPORTER_1"/>
    <property type="match status" value="1"/>
</dbReference>
<dbReference type="AlphaFoldDB" id="A0A516G6Z1"/>
<dbReference type="InterPro" id="IPR003439">
    <property type="entry name" value="ABC_transporter-like_ATP-bd"/>
</dbReference>
<dbReference type="PROSITE" id="PS50893">
    <property type="entry name" value="ABC_TRANSPORTER_2"/>
    <property type="match status" value="1"/>
</dbReference>
<keyword evidence="7" id="KW-1185">Reference proteome</keyword>
<accession>A0A516G6Z1</accession>
<evidence type="ECO:0000256" key="2">
    <source>
        <dbReference type="ARBA" id="ARBA00022741"/>
    </source>
</evidence>
<dbReference type="GO" id="GO:0022857">
    <property type="term" value="F:transmembrane transporter activity"/>
    <property type="evidence" value="ECO:0007669"/>
    <property type="project" value="TreeGrafter"/>
</dbReference>
<feature type="region of interest" description="Disordered" evidence="4">
    <location>
        <begin position="297"/>
        <end position="348"/>
    </location>
</feature>